<proteinExistence type="inferred from homology"/>
<dbReference type="FunFam" id="3.40.50.300:FF:000527">
    <property type="entry name" value="Tyrosine-protein kinase etk"/>
    <property type="match status" value="1"/>
</dbReference>
<keyword evidence="11" id="KW-1185">Reference proteome</keyword>
<dbReference type="GO" id="GO:0004715">
    <property type="term" value="F:non-membrane spanning protein tyrosine kinase activity"/>
    <property type="evidence" value="ECO:0007669"/>
    <property type="project" value="UniProtKB-EC"/>
</dbReference>
<name>A0A2N0ZG56_9BACI</name>
<dbReference type="AlphaFoldDB" id="A0A2N0ZG56"/>
<evidence type="ECO:0000313" key="10">
    <source>
        <dbReference type="EMBL" id="PKG28476.1"/>
    </source>
</evidence>
<dbReference type="InterPro" id="IPR027417">
    <property type="entry name" value="P-loop_NTPase"/>
</dbReference>
<dbReference type="CDD" id="cd05387">
    <property type="entry name" value="BY-kinase"/>
    <property type="match status" value="1"/>
</dbReference>
<dbReference type="GO" id="GO:0042802">
    <property type="term" value="F:identical protein binding"/>
    <property type="evidence" value="ECO:0007669"/>
    <property type="project" value="UniProtKB-ARBA"/>
</dbReference>
<dbReference type="NCBIfam" id="TIGR01007">
    <property type="entry name" value="eps_fam"/>
    <property type="match status" value="1"/>
</dbReference>
<keyword evidence="3" id="KW-0808">Transferase</keyword>
<evidence type="ECO:0000256" key="1">
    <source>
        <dbReference type="ARBA" id="ARBA00007316"/>
    </source>
</evidence>
<evidence type="ECO:0000256" key="5">
    <source>
        <dbReference type="ARBA" id="ARBA00022777"/>
    </source>
</evidence>
<keyword evidence="5" id="KW-0418">Kinase</keyword>
<evidence type="ECO:0000256" key="3">
    <source>
        <dbReference type="ARBA" id="ARBA00022679"/>
    </source>
</evidence>
<evidence type="ECO:0000256" key="4">
    <source>
        <dbReference type="ARBA" id="ARBA00022741"/>
    </source>
</evidence>
<evidence type="ECO:0000256" key="8">
    <source>
        <dbReference type="ARBA" id="ARBA00051245"/>
    </source>
</evidence>
<keyword evidence="6" id="KW-0067">ATP-binding</keyword>
<dbReference type="Proteomes" id="UP000233343">
    <property type="component" value="Unassembled WGS sequence"/>
</dbReference>
<dbReference type="EMBL" id="PISD01000030">
    <property type="protein sequence ID" value="PKG28476.1"/>
    <property type="molecule type" value="Genomic_DNA"/>
</dbReference>
<comment type="caution">
    <text evidence="10">The sequence shown here is derived from an EMBL/GenBank/DDBJ whole genome shotgun (WGS) entry which is preliminary data.</text>
</comment>
<dbReference type="GO" id="GO:0005886">
    <property type="term" value="C:plasma membrane"/>
    <property type="evidence" value="ECO:0007669"/>
    <property type="project" value="TreeGrafter"/>
</dbReference>
<evidence type="ECO:0000259" key="9">
    <source>
        <dbReference type="Pfam" id="PF13614"/>
    </source>
</evidence>
<protein>
    <recommendedName>
        <fullName evidence="2">non-specific protein-tyrosine kinase</fullName>
        <ecNumber evidence="2">2.7.10.2</ecNumber>
    </recommendedName>
</protein>
<organism evidence="10 11">
    <name type="scientific">Cytobacillus horneckiae</name>
    <dbReference type="NCBI Taxonomy" id="549687"/>
    <lineage>
        <taxon>Bacteria</taxon>
        <taxon>Bacillati</taxon>
        <taxon>Bacillota</taxon>
        <taxon>Bacilli</taxon>
        <taxon>Bacillales</taxon>
        <taxon>Bacillaceae</taxon>
        <taxon>Cytobacillus</taxon>
    </lineage>
</organism>
<evidence type="ECO:0000256" key="7">
    <source>
        <dbReference type="ARBA" id="ARBA00023137"/>
    </source>
</evidence>
<reference evidence="10 11" key="1">
    <citation type="journal article" date="2010" name="Int. J. Syst. Evol. Microbiol.">
        <title>Bacillus horneckiae sp. nov., isolated from a spacecraft-assembly clean room.</title>
        <authorList>
            <person name="Vaishampayan P."/>
            <person name="Probst A."/>
            <person name="Krishnamurthi S."/>
            <person name="Ghosh S."/>
            <person name="Osman S."/>
            <person name="McDowall A."/>
            <person name="Ruckmani A."/>
            <person name="Mayilraj S."/>
            <person name="Venkateswaran K."/>
        </authorList>
    </citation>
    <scope>NUCLEOTIDE SEQUENCE [LARGE SCALE GENOMIC DNA]</scope>
    <source>
        <strain evidence="11">1PO1SC</strain>
    </source>
</reference>
<dbReference type="EC" id="2.7.10.2" evidence="2"/>
<dbReference type="SUPFAM" id="SSF52540">
    <property type="entry name" value="P-loop containing nucleoside triphosphate hydrolases"/>
    <property type="match status" value="1"/>
</dbReference>
<dbReference type="GO" id="GO:0005524">
    <property type="term" value="F:ATP binding"/>
    <property type="evidence" value="ECO:0007669"/>
    <property type="project" value="UniProtKB-KW"/>
</dbReference>
<evidence type="ECO:0000313" key="11">
    <source>
        <dbReference type="Proteomes" id="UP000233343"/>
    </source>
</evidence>
<comment type="similarity">
    <text evidence="1">Belongs to the CpsD/CapB family.</text>
</comment>
<accession>A0A2N0ZG56</accession>
<evidence type="ECO:0000256" key="6">
    <source>
        <dbReference type="ARBA" id="ARBA00022840"/>
    </source>
</evidence>
<dbReference type="PANTHER" id="PTHR32309">
    <property type="entry name" value="TYROSINE-PROTEIN KINASE"/>
    <property type="match status" value="1"/>
</dbReference>
<keyword evidence="7" id="KW-0829">Tyrosine-protein kinase</keyword>
<dbReference type="Gene3D" id="3.40.50.300">
    <property type="entry name" value="P-loop containing nucleotide triphosphate hydrolases"/>
    <property type="match status" value="1"/>
</dbReference>
<feature type="domain" description="AAA" evidence="9">
    <location>
        <begin position="48"/>
        <end position="167"/>
    </location>
</feature>
<sequence>MQTRRKLIAKIKPKSPVAEQYRTIRTNIEFSSLDEEVRTIMVTSAGPSEGKSTTSANLAVVFAQQGKKVLIVDADLRKPTAHYTFNLLNTRGLSNILSNQTSIIDTVQETDIENLSVLTSGPIPPNPSEMLGSKAMDRFLDEALDQYDLVMFDTPPLLAVTDAQILSNKCDGTILVAKSKKTEKDQLLKAKELLQAAKGKILGVILNNVKMKESDQYYYYGK</sequence>
<dbReference type="InterPro" id="IPR050445">
    <property type="entry name" value="Bact_polysacc_biosynth/exp"/>
</dbReference>
<comment type="catalytic activity">
    <reaction evidence="8">
        <text>L-tyrosyl-[protein] + ATP = O-phospho-L-tyrosyl-[protein] + ADP + H(+)</text>
        <dbReference type="Rhea" id="RHEA:10596"/>
        <dbReference type="Rhea" id="RHEA-COMP:10136"/>
        <dbReference type="Rhea" id="RHEA-COMP:20101"/>
        <dbReference type="ChEBI" id="CHEBI:15378"/>
        <dbReference type="ChEBI" id="CHEBI:30616"/>
        <dbReference type="ChEBI" id="CHEBI:46858"/>
        <dbReference type="ChEBI" id="CHEBI:61978"/>
        <dbReference type="ChEBI" id="CHEBI:456216"/>
        <dbReference type="EC" id="2.7.10.2"/>
    </reaction>
</comment>
<dbReference type="InterPro" id="IPR005702">
    <property type="entry name" value="Wzc-like_C"/>
</dbReference>
<dbReference type="PANTHER" id="PTHR32309:SF13">
    <property type="entry name" value="FERRIC ENTEROBACTIN TRANSPORT PROTEIN FEPE"/>
    <property type="match status" value="1"/>
</dbReference>
<gene>
    <name evidence="10" type="ORF">CWS20_14245</name>
</gene>
<evidence type="ECO:0000256" key="2">
    <source>
        <dbReference type="ARBA" id="ARBA00011903"/>
    </source>
</evidence>
<dbReference type="Pfam" id="PF13614">
    <property type="entry name" value="AAA_31"/>
    <property type="match status" value="1"/>
</dbReference>
<dbReference type="InterPro" id="IPR025669">
    <property type="entry name" value="AAA_dom"/>
</dbReference>
<keyword evidence="4" id="KW-0547">Nucleotide-binding</keyword>